<evidence type="ECO:0000313" key="9">
    <source>
        <dbReference type="Proteomes" id="UP000250245"/>
    </source>
</evidence>
<dbReference type="EMBL" id="UASJ01000001">
    <property type="protein sequence ID" value="SQB63465.1"/>
    <property type="molecule type" value="Genomic_DNA"/>
</dbReference>
<evidence type="ECO:0000259" key="7">
    <source>
        <dbReference type="Pfam" id="PF00924"/>
    </source>
</evidence>
<dbReference type="GO" id="GO:0016020">
    <property type="term" value="C:membrane"/>
    <property type="evidence" value="ECO:0007669"/>
    <property type="project" value="UniProtKB-SubCell"/>
</dbReference>
<dbReference type="Gene3D" id="2.30.30.60">
    <property type="match status" value="1"/>
</dbReference>
<protein>
    <submittedName>
        <fullName evidence="8">Uncharacterized MscS family protein HI_0195.1</fullName>
    </submittedName>
</protein>
<proteinExistence type="predicted"/>
<dbReference type="InterPro" id="IPR006685">
    <property type="entry name" value="MscS_channel_2nd"/>
</dbReference>
<comment type="subcellular location">
    <subcellularLocation>
        <location evidence="1">Membrane</location>
    </subcellularLocation>
</comment>
<dbReference type="GO" id="GO:0055085">
    <property type="term" value="P:transmembrane transport"/>
    <property type="evidence" value="ECO:0007669"/>
    <property type="project" value="InterPro"/>
</dbReference>
<feature type="region of interest" description="Disordered" evidence="5">
    <location>
        <begin position="440"/>
        <end position="519"/>
    </location>
</feature>
<dbReference type="AlphaFoldDB" id="A0A2X2YS60"/>
<feature type="transmembrane region" description="Helical" evidence="6">
    <location>
        <begin position="103"/>
        <end position="126"/>
    </location>
</feature>
<accession>A0A2X2YS60</accession>
<dbReference type="Proteomes" id="UP000250245">
    <property type="component" value="Unassembled WGS sequence"/>
</dbReference>
<dbReference type="OMA" id="WHELAQT"/>
<organism evidence="8 9">
    <name type="scientific">Mobiluncus curtisii</name>
    <dbReference type="NCBI Taxonomy" id="2051"/>
    <lineage>
        <taxon>Bacteria</taxon>
        <taxon>Bacillati</taxon>
        <taxon>Actinomycetota</taxon>
        <taxon>Actinomycetes</taxon>
        <taxon>Actinomycetales</taxon>
        <taxon>Actinomycetaceae</taxon>
        <taxon>Mobiluncus</taxon>
    </lineage>
</organism>
<evidence type="ECO:0000256" key="1">
    <source>
        <dbReference type="ARBA" id="ARBA00004370"/>
    </source>
</evidence>
<evidence type="ECO:0000256" key="3">
    <source>
        <dbReference type="ARBA" id="ARBA00022989"/>
    </source>
</evidence>
<keyword evidence="2 6" id="KW-0812">Transmembrane</keyword>
<dbReference type="InterPro" id="IPR023408">
    <property type="entry name" value="MscS_beta-dom_sf"/>
</dbReference>
<evidence type="ECO:0000313" key="8">
    <source>
        <dbReference type="EMBL" id="SQB63465.1"/>
    </source>
</evidence>
<feature type="compositionally biased region" description="Low complexity" evidence="5">
    <location>
        <begin position="501"/>
        <end position="519"/>
    </location>
</feature>
<evidence type="ECO:0000256" key="5">
    <source>
        <dbReference type="SAM" id="MobiDB-lite"/>
    </source>
</evidence>
<dbReference type="PANTHER" id="PTHR30566">
    <property type="entry name" value="YNAI-RELATED MECHANOSENSITIVE ION CHANNEL"/>
    <property type="match status" value="1"/>
</dbReference>
<gene>
    <name evidence="8" type="ORF">NCTC11820_00242</name>
</gene>
<evidence type="ECO:0000256" key="6">
    <source>
        <dbReference type="SAM" id="Phobius"/>
    </source>
</evidence>
<dbReference type="GeneID" id="55564607"/>
<reference evidence="8 9" key="1">
    <citation type="submission" date="2018-06" db="EMBL/GenBank/DDBJ databases">
        <authorList>
            <consortium name="Pathogen Informatics"/>
            <person name="Doyle S."/>
        </authorList>
    </citation>
    <scope>NUCLEOTIDE SEQUENCE [LARGE SCALE GENOMIC DNA]</scope>
    <source>
        <strain evidence="8 9">NCTC11820</strain>
    </source>
</reference>
<feature type="domain" description="Mechanosensitive ion channel MscS" evidence="7">
    <location>
        <begin position="198"/>
        <end position="264"/>
    </location>
</feature>
<dbReference type="PANTHER" id="PTHR30566:SF25">
    <property type="entry name" value="INNER MEMBRANE PROTEIN"/>
    <property type="match status" value="1"/>
</dbReference>
<dbReference type="Pfam" id="PF00924">
    <property type="entry name" value="MS_channel_2nd"/>
    <property type="match status" value="1"/>
</dbReference>
<name>A0A2X2YS60_9ACTO</name>
<feature type="transmembrane region" description="Helical" evidence="6">
    <location>
        <begin position="29"/>
        <end position="53"/>
    </location>
</feature>
<feature type="region of interest" description="Disordered" evidence="5">
    <location>
        <begin position="392"/>
        <end position="417"/>
    </location>
</feature>
<sequence length="519" mass="57854">MSFVFSPTPEPNPTPDKAVKEVLETSLDIMAVLAASLVCIVALLAAAQVIGFLLRRWGRKHRLIKYMERRSRVGGSLTCIALGATIGWYWTVRDHNVPGYGTISHGLLILMIIAVTVWLIELCAVLEDMTRTQLEGGSKPNRLVTQAQVMHRVSQVFFGVFGAISIALTFPEARAAMGSVLASAGIISLIAGIAAQGVLANMFAGLQIAFSDPIRVGDVVVVQGQQGTIEEITLTYIVIHLWDERRLILPSKKFTEEPFENWTKRDTHLLGVVELRVDWRLPLAAFRNEVDRLLSETDLWDGRTSSVQVTDSSVETMLVRLVASAANSGDLWDLKCYLRERLIEWIEKEAPYALPRRRVETDKVTEVHLPVDEIEIEKQARELAIATIRKTNSSRHAAATKKQATEAAPTSPYGEPLLDQYARKIQEKRRSWRFKARRLDETHNEKSEQLPPSRDALQDTRVLSTTATITGDRLYSGTPDAEERRKLVTGPKQSEEKTTADSDTTTADTTTPSSEETQK</sequence>
<keyword evidence="4 6" id="KW-0472">Membrane</keyword>
<dbReference type="SUPFAM" id="SSF50182">
    <property type="entry name" value="Sm-like ribonucleoproteins"/>
    <property type="match status" value="1"/>
</dbReference>
<evidence type="ECO:0000256" key="4">
    <source>
        <dbReference type="ARBA" id="ARBA00023136"/>
    </source>
</evidence>
<evidence type="ECO:0000256" key="2">
    <source>
        <dbReference type="ARBA" id="ARBA00022692"/>
    </source>
</evidence>
<keyword evidence="3 6" id="KW-1133">Transmembrane helix</keyword>
<dbReference type="RefSeq" id="WP_004008453.1">
    <property type="nucleotide sequence ID" value="NZ_CP068112.1"/>
</dbReference>
<dbReference type="InterPro" id="IPR010920">
    <property type="entry name" value="LSM_dom_sf"/>
</dbReference>
<feature type="transmembrane region" description="Helical" evidence="6">
    <location>
        <begin position="73"/>
        <end position="91"/>
    </location>
</feature>
<feature type="transmembrane region" description="Helical" evidence="6">
    <location>
        <begin position="176"/>
        <end position="199"/>
    </location>
</feature>
<dbReference type="Gene3D" id="1.10.287.1260">
    <property type="match status" value="1"/>
</dbReference>